<keyword evidence="1" id="KW-0472">Membrane</keyword>
<proteinExistence type="predicted"/>
<accession>A0A4Y5T4X2</accession>
<dbReference type="EMBL" id="MK285062">
    <property type="protein sequence ID" value="QDB01294.1"/>
    <property type="molecule type" value="Genomic_DNA"/>
</dbReference>
<geneLocation type="plasmid" evidence="2">
    <name>pCP16SBCL1142-1</name>
</geneLocation>
<keyword evidence="1" id="KW-1133">Transmembrane helix</keyword>
<dbReference type="AlphaFoldDB" id="A0A4Y5T4X2"/>
<evidence type="ECO:0000313" key="2">
    <source>
        <dbReference type="EMBL" id="QDB01294.1"/>
    </source>
</evidence>
<keyword evidence="1" id="KW-0812">Transmembrane</keyword>
<evidence type="ECO:0008006" key="3">
    <source>
        <dbReference type="Google" id="ProtNLM"/>
    </source>
</evidence>
<protein>
    <recommendedName>
        <fullName evidence="3">LPXTG cell wall anchor domain-containing protein</fullName>
    </recommendedName>
</protein>
<dbReference type="NCBIfam" id="TIGR01167">
    <property type="entry name" value="LPXTG_anchor"/>
    <property type="match status" value="1"/>
</dbReference>
<evidence type="ECO:0000256" key="1">
    <source>
        <dbReference type="SAM" id="Phobius"/>
    </source>
</evidence>
<reference evidence="2" key="1">
    <citation type="journal article" date="2019" name="Pathogens">
        <title>In silico Identification of Novel Toxin Homologs and Associated Mobile Genetic Elements in Clostridium perfringens.</title>
        <authorList>
            <person name="Lacey J.A."/>
            <person name="Johanesen P.A."/>
            <person name="Lyras D."/>
            <person name="Moore R.J."/>
        </authorList>
    </citation>
    <scope>NUCLEOTIDE SEQUENCE</scope>
    <source>
        <strain evidence="2">16SBCL1142</strain>
        <plasmid evidence="2">pCP16SBCL1142-1</plasmid>
    </source>
</reference>
<sequence>MKNKTYQHLIGVKNFENNITIEVTMEYARKRTPQNKLNLNVPKTGDLGTIGFGILGALSLIGLGILNKSKFK</sequence>
<feature type="transmembrane region" description="Helical" evidence="1">
    <location>
        <begin position="47"/>
        <end position="66"/>
    </location>
</feature>
<dbReference type="RefSeq" id="WP_208362987.1">
    <property type="nucleotide sequence ID" value="NZ_JAENQF010000025.1"/>
</dbReference>
<keyword evidence="2" id="KW-0614">Plasmid</keyword>
<organism evidence="2">
    <name type="scientific">Clostridium perfringens</name>
    <dbReference type="NCBI Taxonomy" id="1502"/>
    <lineage>
        <taxon>Bacteria</taxon>
        <taxon>Bacillati</taxon>
        <taxon>Bacillota</taxon>
        <taxon>Clostridia</taxon>
        <taxon>Eubacteriales</taxon>
        <taxon>Clostridiaceae</taxon>
        <taxon>Clostridium</taxon>
    </lineage>
</organism>
<name>A0A4Y5T4X2_CLOPF</name>